<sequence length="511" mass="58571">MPAPIVLTIKPVASIVALPVLKSVLKLLLKIALNNQDSPNANIDAQIDALFGNLLPKHFLAIQDCITKNLERIRQDIVREIQQRSIQAEYRALHTRVDETDFHLKNWLTNPTNNTLRSSFARAYEEKDPLGALHTLHQRLTVADLSQTMTDDIVNLCGSDWKLFDTWKQHICSTIARVCIVYLAYWCHEQNQDIKTLSGLADVIEREGIHGVRALTLPGIQTMCNYTDEILAALERGHLKAKSFFLFTKCDDPQHRTCGAASPELCNQLAAKVFRFVKSRESLASKLAGQLRDDYPQFAWSVSITQSRRPSLFEYVEEEKKHLIWMQTVGETAANIFSWFMGTKHGWIDSKGLEYGRLHCFYYDYEETTVFWTERVNIKKARPQIKLLSPWKKLPDWTPAEQETMGLEIARARNSADPHRSFCYSVNAQHYKKRNLLFAIEDSNAEYEVRDFENVDDTGQDAARLKQKESDPVQLTTEDAESRTDNYYGSKSNGPRERGVHGSDGVFRVWQ</sequence>
<dbReference type="EMBL" id="MTYJ01000014">
    <property type="protein sequence ID" value="OQV23060.1"/>
    <property type="molecule type" value="Genomic_DNA"/>
</dbReference>
<evidence type="ECO:0000313" key="3">
    <source>
        <dbReference type="Proteomes" id="UP000192578"/>
    </source>
</evidence>
<proteinExistence type="predicted"/>
<dbReference type="Proteomes" id="UP000192578">
    <property type="component" value="Unassembled WGS sequence"/>
</dbReference>
<accession>A0A1W0X6R4</accession>
<dbReference type="AlphaFoldDB" id="A0A1W0X6R4"/>
<keyword evidence="3" id="KW-1185">Reference proteome</keyword>
<protein>
    <submittedName>
        <fullName evidence="2">Uncharacterized protein</fullName>
    </submittedName>
</protein>
<evidence type="ECO:0000256" key="1">
    <source>
        <dbReference type="SAM" id="MobiDB-lite"/>
    </source>
</evidence>
<organism evidence="2 3">
    <name type="scientific">Hypsibius exemplaris</name>
    <name type="common">Freshwater tardigrade</name>
    <dbReference type="NCBI Taxonomy" id="2072580"/>
    <lineage>
        <taxon>Eukaryota</taxon>
        <taxon>Metazoa</taxon>
        <taxon>Ecdysozoa</taxon>
        <taxon>Tardigrada</taxon>
        <taxon>Eutardigrada</taxon>
        <taxon>Parachela</taxon>
        <taxon>Hypsibioidea</taxon>
        <taxon>Hypsibiidae</taxon>
        <taxon>Hypsibius</taxon>
    </lineage>
</organism>
<feature type="region of interest" description="Disordered" evidence="1">
    <location>
        <begin position="463"/>
        <end position="505"/>
    </location>
</feature>
<name>A0A1W0X6R4_HYPEX</name>
<comment type="caution">
    <text evidence="2">The sequence shown here is derived from an EMBL/GenBank/DDBJ whole genome shotgun (WGS) entry which is preliminary data.</text>
</comment>
<gene>
    <name evidence="2" type="ORF">BV898_03108</name>
</gene>
<reference evidence="3" key="1">
    <citation type="submission" date="2017-01" db="EMBL/GenBank/DDBJ databases">
        <title>Comparative genomics of anhydrobiosis in the tardigrade Hypsibius dujardini.</title>
        <authorList>
            <person name="Yoshida Y."/>
            <person name="Koutsovoulos G."/>
            <person name="Laetsch D."/>
            <person name="Stevens L."/>
            <person name="Kumar S."/>
            <person name="Horikawa D."/>
            <person name="Ishino K."/>
            <person name="Komine S."/>
            <person name="Tomita M."/>
            <person name="Blaxter M."/>
            <person name="Arakawa K."/>
        </authorList>
    </citation>
    <scope>NUCLEOTIDE SEQUENCE [LARGE SCALE GENOMIC DNA]</scope>
    <source>
        <strain evidence="3">Z151</strain>
    </source>
</reference>
<evidence type="ECO:0000313" key="2">
    <source>
        <dbReference type="EMBL" id="OQV23060.1"/>
    </source>
</evidence>